<dbReference type="InParanoid" id="A0A673CW78"/>
<comment type="function">
    <text evidence="1">Involved in gametogenesis and steroidogenesis.</text>
</comment>
<dbReference type="SUPFAM" id="SSF57501">
    <property type="entry name" value="Cystine-knot cytokines"/>
    <property type="match status" value="1"/>
</dbReference>
<proteinExistence type="inferred from homology"/>
<dbReference type="GO" id="GO:0005737">
    <property type="term" value="C:cytoplasm"/>
    <property type="evidence" value="ECO:0007669"/>
    <property type="project" value="TreeGrafter"/>
</dbReference>
<dbReference type="InterPro" id="IPR029034">
    <property type="entry name" value="Cystine-knot_cytokine"/>
</dbReference>
<reference evidence="9" key="3">
    <citation type="submission" date="2025-09" db="UniProtKB">
        <authorList>
            <consortium name="Ensembl"/>
        </authorList>
    </citation>
    <scope>IDENTIFICATION</scope>
</reference>
<dbReference type="Pfam" id="PF00007">
    <property type="entry name" value="Cys_knot"/>
    <property type="match status" value="1"/>
</dbReference>
<dbReference type="GO" id="GO:0005615">
    <property type="term" value="C:extracellular space"/>
    <property type="evidence" value="ECO:0007669"/>
    <property type="project" value="TreeGrafter"/>
</dbReference>
<dbReference type="AlphaFoldDB" id="A0A673CW78"/>
<feature type="domain" description="Glycoprotein hormone subunit beta" evidence="8">
    <location>
        <begin position="37"/>
        <end position="131"/>
    </location>
</feature>
<protein>
    <recommendedName>
        <fullName evidence="8">Glycoprotein hormone subunit beta domain-containing protein</fullName>
    </recommendedName>
</protein>
<evidence type="ECO:0000313" key="9">
    <source>
        <dbReference type="Ensembl" id="ENSSORP00005057809.1"/>
    </source>
</evidence>
<evidence type="ECO:0000256" key="4">
    <source>
        <dbReference type="ARBA" id="ARBA00011870"/>
    </source>
</evidence>
<comment type="subunit">
    <text evidence="4">Heterodimer of an alpha and a beta chain.</text>
</comment>
<dbReference type="SMART" id="SM00068">
    <property type="entry name" value="GHB"/>
    <property type="match status" value="1"/>
</dbReference>
<dbReference type="InterPro" id="IPR006208">
    <property type="entry name" value="Glyco_hormone_CN"/>
</dbReference>
<evidence type="ECO:0000256" key="1">
    <source>
        <dbReference type="ARBA" id="ARBA00003920"/>
    </source>
</evidence>
<comment type="subcellular location">
    <subcellularLocation>
        <location evidence="2">Secreted</location>
    </subcellularLocation>
</comment>
<dbReference type="PANTHER" id="PTHR11515">
    <property type="entry name" value="GLYCOPROTEIN HORMONE BETA CHAIN"/>
    <property type="match status" value="1"/>
</dbReference>
<keyword evidence="10" id="KW-1185">Reference proteome</keyword>
<evidence type="ECO:0000256" key="2">
    <source>
        <dbReference type="ARBA" id="ARBA00004613"/>
    </source>
</evidence>
<organism evidence="9 10">
    <name type="scientific">Sphaeramia orbicularis</name>
    <name type="common">orbiculate cardinalfish</name>
    <dbReference type="NCBI Taxonomy" id="375764"/>
    <lineage>
        <taxon>Eukaryota</taxon>
        <taxon>Metazoa</taxon>
        <taxon>Chordata</taxon>
        <taxon>Craniata</taxon>
        <taxon>Vertebrata</taxon>
        <taxon>Euteleostomi</taxon>
        <taxon>Actinopterygii</taxon>
        <taxon>Neopterygii</taxon>
        <taxon>Teleostei</taxon>
        <taxon>Neoteleostei</taxon>
        <taxon>Acanthomorphata</taxon>
        <taxon>Gobiaria</taxon>
        <taxon>Kurtiformes</taxon>
        <taxon>Apogonoidei</taxon>
        <taxon>Apogonidae</taxon>
        <taxon>Apogoninae</taxon>
        <taxon>Sphaeramia</taxon>
    </lineage>
</organism>
<evidence type="ECO:0000256" key="5">
    <source>
        <dbReference type="ARBA" id="ARBA00022525"/>
    </source>
</evidence>
<dbReference type="GO" id="GO:0030728">
    <property type="term" value="P:ovulation"/>
    <property type="evidence" value="ECO:0007669"/>
    <property type="project" value="TreeGrafter"/>
</dbReference>
<reference evidence="9" key="1">
    <citation type="submission" date="2019-06" db="EMBL/GenBank/DDBJ databases">
        <authorList>
            <consortium name="Wellcome Sanger Institute Data Sharing"/>
        </authorList>
    </citation>
    <scope>NUCLEOTIDE SEQUENCE [LARGE SCALE GENOMIC DNA]</scope>
</reference>
<dbReference type="GO" id="GO:0005179">
    <property type="term" value="F:hormone activity"/>
    <property type="evidence" value="ECO:0007669"/>
    <property type="project" value="UniProtKB-KW"/>
</dbReference>
<accession>A0A673CW78</accession>
<evidence type="ECO:0000313" key="10">
    <source>
        <dbReference type="Proteomes" id="UP000472271"/>
    </source>
</evidence>
<keyword evidence="7" id="KW-1015">Disulfide bond</keyword>
<sequence>MCYKKRVVCAHIGQTMQLVVMATMLAVAGAGHDCGIGCHPTNISIPVESCGSVELIYTTICAGQCFHKDPVYIGLHDWPEQKTCNGDWSYEVKHIRGCPIGVTYPVARSCQCSACNTGNTFCGPLAGDVQSCGGVNPRFPQCTS</sequence>
<dbReference type="Gene3D" id="2.10.90.10">
    <property type="entry name" value="Cystine-knot cytokines"/>
    <property type="match status" value="1"/>
</dbReference>
<dbReference type="PANTHER" id="PTHR11515:SF11">
    <property type="entry name" value="LUTROPIN SUBUNIT BETA"/>
    <property type="match status" value="1"/>
</dbReference>
<evidence type="ECO:0000259" key="8">
    <source>
        <dbReference type="Pfam" id="PF00007"/>
    </source>
</evidence>
<evidence type="ECO:0000256" key="7">
    <source>
        <dbReference type="ARBA" id="ARBA00023157"/>
    </source>
</evidence>
<dbReference type="InterPro" id="IPR001545">
    <property type="entry name" value="Gonadotropin_bsu"/>
</dbReference>
<keyword evidence="5" id="KW-0964">Secreted</keyword>
<evidence type="ECO:0000256" key="6">
    <source>
        <dbReference type="ARBA" id="ARBA00022702"/>
    </source>
</evidence>
<reference evidence="9" key="2">
    <citation type="submission" date="2025-08" db="UniProtKB">
        <authorList>
            <consortium name="Ensembl"/>
        </authorList>
    </citation>
    <scope>IDENTIFICATION</scope>
</reference>
<keyword evidence="6" id="KW-0372">Hormone</keyword>
<dbReference type="GO" id="GO:0007186">
    <property type="term" value="P:G protein-coupled receptor signaling pathway"/>
    <property type="evidence" value="ECO:0007669"/>
    <property type="project" value="TreeGrafter"/>
</dbReference>
<dbReference type="CDD" id="cd00069">
    <property type="entry name" value="GHB_like"/>
    <property type="match status" value="1"/>
</dbReference>
<name>A0A673CW78_9TELE</name>
<dbReference type="Proteomes" id="UP000472271">
    <property type="component" value="Chromosome 3"/>
</dbReference>
<comment type="similarity">
    <text evidence="3">Belongs to the glycoprotein hormones subunit beta family.</text>
</comment>
<evidence type="ECO:0000256" key="3">
    <source>
        <dbReference type="ARBA" id="ARBA00006552"/>
    </source>
</evidence>
<dbReference type="Ensembl" id="ENSSORT00005059128.1">
    <property type="protein sequence ID" value="ENSSORP00005057809.1"/>
    <property type="gene ID" value="ENSSORG00005025580.1"/>
</dbReference>